<dbReference type="EMBL" id="LVYI01000006">
    <property type="protein sequence ID" value="OAP58651.1"/>
    <property type="molecule type" value="Genomic_DNA"/>
</dbReference>
<proteinExistence type="predicted"/>
<name>A0A178ZGQ3_9EURO</name>
<dbReference type="OrthoDB" id="2735536at2759"/>
<reference evidence="1 2" key="1">
    <citation type="submission" date="2016-04" db="EMBL/GenBank/DDBJ databases">
        <title>Draft genome of Fonsecaea erecta CBS 125763.</title>
        <authorList>
            <person name="Weiss V.A."/>
            <person name="Vicente V.A."/>
            <person name="Raittz R.T."/>
            <person name="Moreno L.F."/>
            <person name="De Souza E.M."/>
            <person name="Pedrosa F.O."/>
            <person name="Steffens M.B."/>
            <person name="Faoro H."/>
            <person name="Tadra-Sfeir M.Z."/>
            <person name="Najafzadeh M.J."/>
            <person name="Felipe M.S."/>
            <person name="Teixeira M."/>
            <person name="Sun J."/>
            <person name="Xi L."/>
            <person name="Gomes R."/>
            <person name="De Azevedo C.M."/>
            <person name="Salgado C.G."/>
            <person name="Da Silva M.B."/>
            <person name="Nascimento M.F."/>
            <person name="Queiroz-Telles F."/>
            <person name="Attili D.S."/>
            <person name="Gorbushina A."/>
        </authorList>
    </citation>
    <scope>NUCLEOTIDE SEQUENCE [LARGE SCALE GENOMIC DNA]</scope>
    <source>
        <strain evidence="1 2">CBS 125763</strain>
    </source>
</reference>
<dbReference type="Proteomes" id="UP000078343">
    <property type="component" value="Unassembled WGS sequence"/>
</dbReference>
<dbReference type="RefSeq" id="XP_018692018.1">
    <property type="nucleotide sequence ID" value="XM_018839250.1"/>
</dbReference>
<comment type="caution">
    <text evidence="1">The sequence shown here is derived from an EMBL/GenBank/DDBJ whole genome shotgun (WGS) entry which is preliminary data.</text>
</comment>
<dbReference type="GeneID" id="30011909"/>
<dbReference type="AlphaFoldDB" id="A0A178ZGQ3"/>
<dbReference type="STRING" id="1367422.A0A178ZGQ3"/>
<keyword evidence="2" id="KW-1185">Reference proteome</keyword>
<sequence length="230" mass="25797">MSANGFLGSAVAWAFSRDGWTTYGLVRSTRSVLDLVREEIIPIVGTAAEASTSISKLPAIDVIICYEPLSEIIPVTERSLDVHMRLRDFSPRDEGVFGRYVLSLFRFPQWVGSDKLRKDTGWTDRKSLFHSGYDVCRQAYEAVMSEDLEQVERVFDETARERFLGGQDPRNKPTHIPALEEHHPRPWDIFKDGVDHGLVVAVADEAAARLPLVDQDLLDLTQVAEADAVV</sequence>
<organism evidence="1 2">
    <name type="scientific">Fonsecaea erecta</name>
    <dbReference type="NCBI Taxonomy" id="1367422"/>
    <lineage>
        <taxon>Eukaryota</taxon>
        <taxon>Fungi</taxon>
        <taxon>Dikarya</taxon>
        <taxon>Ascomycota</taxon>
        <taxon>Pezizomycotina</taxon>
        <taxon>Eurotiomycetes</taxon>
        <taxon>Chaetothyriomycetidae</taxon>
        <taxon>Chaetothyriales</taxon>
        <taxon>Herpotrichiellaceae</taxon>
        <taxon>Fonsecaea</taxon>
    </lineage>
</organism>
<evidence type="ECO:0000313" key="2">
    <source>
        <dbReference type="Proteomes" id="UP000078343"/>
    </source>
</evidence>
<dbReference type="SUPFAM" id="SSF51735">
    <property type="entry name" value="NAD(P)-binding Rossmann-fold domains"/>
    <property type="match status" value="1"/>
</dbReference>
<dbReference type="InterPro" id="IPR036291">
    <property type="entry name" value="NAD(P)-bd_dom_sf"/>
</dbReference>
<gene>
    <name evidence="1" type="ORF">AYL99_07741</name>
</gene>
<evidence type="ECO:0008006" key="3">
    <source>
        <dbReference type="Google" id="ProtNLM"/>
    </source>
</evidence>
<evidence type="ECO:0000313" key="1">
    <source>
        <dbReference type="EMBL" id="OAP58651.1"/>
    </source>
</evidence>
<protein>
    <recommendedName>
        <fullName evidence="3">NmrA-like domain-containing protein</fullName>
    </recommendedName>
</protein>
<accession>A0A178ZGQ3</accession>